<dbReference type="AlphaFoldDB" id="A0AAN0MM18"/>
<organism evidence="1 2">
    <name type="scientific">Pectobacterium araliae</name>
    <dbReference type="NCBI Taxonomy" id="3073862"/>
    <lineage>
        <taxon>Bacteria</taxon>
        <taxon>Pseudomonadati</taxon>
        <taxon>Pseudomonadota</taxon>
        <taxon>Gammaproteobacteria</taxon>
        <taxon>Enterobacterales</taxon>
        <taxon>Pectobacteriaceae</taxon>
        <taxon>Pectobacterium</taxon>
    </lineage>
</organism>
<evidence type="ECO:0000313" key="2">
    <source>
        <dbReference type="Proteomes" id="UP001377830"/>
    </source>
</evidence>
<name>A0AAN0MM18_9GAMM</name>
<dbReference type="KEGG" id="parl:PEC302110_28700"/>
<keyword evidence="2" id="KW-1185">Reference proteome</keyword>
<dbReference type="Proteomes" id="UP001377830">
    <property type="component" value="Chromosome"/>
</dbReference>
<reference evidence="2" key="1">
    <citation type="journal article" date="2024" name="Int. J. Syst. Evol. Microbiol.">
        <title>Pectobacterium araliae sp. nov., a pathogen causing bacterial soft rot of Japanese angelica tree in Japan.</title>
        <authorList>
            <person name="Sawada H."/>
            <person name="Someya N."/>
            <person name="Morohoshi T."/>
            <person name="Ono M."/>
            <person name="Satou M."/>
        </authorList>
    </citation>
    <scope>NUCLEOTIDE SEQUENCE [LARGE SCALE GENOMIC DNA]</scope>
    <source>
        <strain evidence="2">MAFF 302110</strain>
    </source>
</reference>
<gene>
    <name evidence="1" type="ORF">PEC302110_28700</name>
</gene>
<evidence type="ECO:0000313" key="1">
    <source>
        <dbReference type="EMBL" id="BES85773.1"/>
    </source>
</evidence>
<dbReference type="EMBL" id="AP028908">
    <property type="protein sequence ID" value="BES85773.1"/>
    <property type="molecule type" value="Genomic_DNA"/>
</dbReference>
<proteinExistence type="predicted"/>
<accession>A0AAN0MM18</accession>
<sequence length="80" mass="9009">MLSVVEYFLKYFLKERALNNAACRTTRYRLNTANVHAMRSMTGRKAGSLMGANANETVLTELVSRAVPYAAVFDASLIYW</sequence>
<protein>
    <submittedName>
        <fullName evidence="1">Uncharacterized protein</fullName>
    </submittedName>
</protein>